<keyword evidence="2" id="KW-1185">Reference proteome</keyword>
<comment type="caution">
    <text evidence="1">The sequence shown here is derived from an EMBL/GenBank/DDBJ whole genome shotgun (WGS) entry which is preliminary data.</text>
</comment>
<gene>
    <name evidence="1" type="ORF">BWQ96_10494</name>
</gene>
<dbReference type="EMBL" id="NBIV01000434">
    <property type="protein sequence ID" value="PXF39797.1"/>
    <property type="molecule type" value="Genomic_DNA"/>
</dbReference>
<organism evidence="1 2">
    <name type="scientific">Gracilariopsis chorda</name>
    <dbReference type="NCBI Taxonomy" id="448386"/>
    <lineage>
        <taxon>Eukaryota</taxon>
        <taxon>Rhodophyta</taxon>
        <taxon>Florideophyceae</taxon>
        <taxon>Rhodymeniophycidae</taxon>
        <taxon>Gracilariales</taxon>
        <taxon>Gracilariaceae</taxon>
        <taxon>Gracilariopsis</taxon>
    </lineage>
</organism>
<dbReference type="AlphaFoldDB" id="A0A2V3ICH2"/>
<accession>A0A2V3ICH2</accession>
<evidence type="ECO:0000313" key="1">
    <source>
        <dbReference type="EMBL" id="PXF39797.1"/>
    </source>
</evidence>
<dbReference type="Proteomes" id="UP000247409">
    <property type="component" value="Unassembled WGS sequence"/>
</dbReference>
<proteinExistence type="predicted"/>
<protein>
    <submittedName>
        <fullName evidence="1">Uncharacterized protein</fullName>
    </submittedName>
</protein>
<reference evidence="1 2" key="1">
    <citation type="journal article" date="2018" name="Mol. Biol. Evol.">
        <title>Analysis of the draft genome of the red seaweed Gracilariopsis chorda provides insights into genome size evolution in Rhodophyta.</title>
        <authorList>
            <person name="Lee J."/>
            <person name="Yang E.C."/>
            <person name="Graf L."/>
            <person name="Yang J.H."/>
            <person name="Qiu H."/>
            <person name="Zel Zion U."/>
            <person name="Chan C.X."/>
            <person name="Stephens T.G."/>
            <person name="Weber A.P.M."/>
            <person name="Boo G.H."/>
            <person name="Boo S.M."/>
            <person name="Kim K.M."/>
            <person name="Shin Y."/>
            <person name="Jung M."/>
            <person name="Lee S.J."/>
            <person name="Yim H.S."/>
            <person name="Lee J.H."/>
            <person name="Bhattacharya D."/>
            <person name="Yoon H.S."/>
        </authorList>
    </citation>
    <scope>NUCLEOTIDE SEQUENCE [LARGE SCALE GENOMIC DNA]</scope>
    <source>
        <strain evidence="1 2">SKKU-2015</strain>
        <tissue evidence="1">Whole body</tissue>
    </source>
</reference>
<sequence>MSKSTSQSTASNDQTTKVKCCDSSITHKTRFPLREALDNPVIVRDAELFSLLAKFNPSMSFVHDPELKIIEQLKEKVDNSDNKCIRTNITESDRSSKYVLQTKTDENNCVHSPTREWQVQKEHNGPHEKCAPESLSPLLCMAPVRVRKKKDGKSFEVVKMTPVKRSARTPRKATEKVVGKWREREALFDTFPSDIEK</sequence>
<evidence type="ECO:0000313" key="2">
    <source>
        <dbReference type="Proteomes" id="UP000247409"/>
    </source>
</evidence>
<name>A0A2V3ICH2_9FLOR</name>